<accession>A0A8H5GVX3</accession>
<gene>
    <name evidence="2" type="ORF">D9615_008087</name>
</gene>
<comment type="caution">
    <text evidence="2">The sequence shown here is derived from an EMBL/GenBank/DDBJ whole genome shotgun (WGS) entry which is preliminary data.</text>
</comment>
<feature type="compositionally biased region" description="Gly residues" evidence="1">
    <location>
        <begin position="444"/>
        <end position="453"/>
    </location>
</feature>
<evidence type="ECO:0000256" key="1">
    <source>
        <dbReference type="SAM" id="MobiDB-lite"/>
    </source>
</evidence>
<feature type="region of interest" description="Disordered" evidence="1">
    <location>
        <begin position="300"/>
        <end position="349"/>
    </location>
</feature>
<feature type="compositionally biased region" description="Polar residues" evidence="1">
    <location>
        <begin position="705"/>
        <end position="721"/>
    </location>
</feature>
<feature type="compositionally biased region" description="Low complexity" evidence="1">
    <location>
        <begin position="539"/>
        <end position="561"/>
    </location>
</feature>
<reference evidence="2 3" key="1">
    <citation type="journal article" date="2020" name="ISME J.">
        <title>Uncovering the hidden diversity of litter-decomposition mechanisms in mushroom-forming fungi.</title>
        <authorList>
            <person name="Floudas D."/>
            <person name="Bentzer J."/>
            <person name="Ahren D."/>
            <person name="Johansson T."/>
            <person name="Persson P."/>
            <person name="Tunlid A."/>
        </authorList>
    </citation>
    <scope>NUCLEOTIDE SEQUENCE [LARGE SCALE GENOMIC DNA]</scope>
    <source>
        <strain evidence="2 3">CBS 661.87</strain>
    </source>
</reference>
<feature type="compositionally biased region" description="Low complexity" evidence="1">
    <location>
        <begin position="836"/>
        <end position="865"/>
    </location>
</feature>
<dbReference type="OrthoDB" id="2530523at2759"/>
<dbReference type="AlphaFoldDB" id="A0A8H5GVX3"/>
<feature type="compositionally biased region" description="Gly residues" evidence="1">
    <location>
        <begin position="822"/>
        <end position="835"/>
    </location>
</feature>
<feature type="compositionally biased region" description="Low complexity" evidence="1">
    <location>
        <begin position="747"/>
        <end position="763"/>
    </location>
</feature>
<feature type="compositionally biased region" description="Low complexity" evidence="1">
    <location>
        <begin position="885"/>
        <end position="896"/>
    </location>
</feature>
<feature type="region of interest" description="Disordered" evidence="1">
    <location>
        <begin position="388"/>
        <end position="456"/>
    </location>
</feature>
<feature type="compositionally biased region" description="Low complexity" evidence="1">
    <location>
        <begin position="788"/>
        <end position="821"/>
    </location>
</feature>
<feature type="compositionally biased region" description="Polar residues" evidence="1">
    <location>
        <begin position="870"/>
        <end position="879"/>
    </location>
</feature>
<dbReference type="EMBL" id="JAACJP010000044">
    <property type="protein sequence ID" value="KAF5371942.1"/>
    <property type="molecule type" value="Genomic_DNA"/>
</dbReference>
<feature type="compositionally biased region" description="Low complexity" evidence="1">
    <location>
        <begin position="641"/>
        <end position="684"/>
    </location>
</feature>
<feature type="compositionally biased region" description="Low complexity" evidence="1">
    <location>
        <begin position="423"/>
        <end position="443"/>
    </location>
</feature>
<feature type="region of interest" description="Disordered" evidence="1">
    <location>
        <begin position="622"/>
        <end position="918"/>
    </location>
</feature>
<feature type="compositionally biased region" description="Polar residues" evidence="1">
    <location>
        <begin position="55"/>
        <end position="71"/>
    </location>
</feature>
<dbReference type="Proteomes" id="UP000565441">
    <property type="component" value="Unassembled WGS sequence"/>
</dbReference>
<feature type="region of interest" description="Disordered" evidence="1">
    <location>
        <begin position="32"/>
        <end position="194"/>
    </location>
</feature>
<feature type="compositionally biased region" description="Gly residues" evidence="1">
    <location>
        <begin position="586"/>
        <end position="595"/>
    </location>
</feature>
<feature type="region of interest" description="Disordered" evidence="1">
    <location>
        <begin position="539"/>
        <end position="607"/>
    </location>
</feature>
<evidence type="ECO:0000313" key="3">
    <source>
        <dbReference type="Proteomes" id="UP000565441"/>
    </source>
</evidence>
<organism evidence="2 3">
    <name type="scientific">Tricholomella constricta</name>
    <dbReference type="NCBI Taxonomy" id="117010"/>
    <lineage>
        <taxon>Eukaryota</taxon>
        <taxon>Fungi</taxon>
        <taxon>Dikarya</taxon>
        <taxon>Basidiomycota</taxon>
        <taxon>Agaricomycotina</taxon>
        <taxon>Agaricomycetes</taxon>
        <taxon>Agaricomycetidae</taxon>
        <taxon>Agaricales</taxon>
        <taxon>Tricholomatineae</taxon>
        <taxon>Lyophyllaceae</taxon>
        <taxon>Tricholomella</taxon>
    </lineage>
</organism>
<evidence type="ECO:0000313" key="2">
    <source>
        <dbReference type="EMBL" id="KAF5371942.1"/>
    </source>
</evidence>
<feature type="compositionally biased region" description="Low complexity" evidence="1">
    <location>
        <begin position="400"/>
        <end position="413"/>
    </location>
</feature>
<proteinExistence type="predicted"/>
<feature type="compositionally biased region" description="Pro residues" evidence="1">
    <location>
        <begin position="562"/>
        <end position="573"/>
    </location>
</feature>
<feature type="compositionally biased region" description="Polar residues" evidence="1">
    <location>
        <begin position="170"/>
        <end position="180"/>
    </location>
</feature>
<keyword evidence="3" id="KW-1185">Reference proteome</keyword>
<sequence>MIHIDRNHLPSPNLISDKIGSWSKPFDTFITEPPADVASVPGPVTPLDSHDPVVSHTSSPASPADGNTASPTRDRSSSLSPPPETAADSPPAKEPELETEEPLETLRKEEEEEDEVRVEQASRQSTPLSELSPPPPDQDDEQEPAAAVKAEEDEVKPVEQPVPQPEPKLESTSSIQSPATPTNPIPISPLQSNDPKVVSTLELNLELLRVCMEFQSRGIPISEPRFSQYSARLQSNLAWLAAAADHSRVGNHSNVLLPPMDPPPTVKFGNMERIQQLYADLPSIFAKEIARRHQMGVIPTLPNSTLKRDRPDEAAGDTAVKRRNTGDSKPPLSTTMPPPPSIPNAAPMTQFSLPMANGAAHPHTASPQLSEAQIASLNPGLLSNPADAQLAASHRERARQAQIRAAQQQAARQMSPPQGQGQGQLVPTSSNPNVNVNAAAGPSNLGGGGGGRGMPDANVQQQLFRILQTPNHPFIQYMMRMVPGFETLPLQQQMQKMLFAQASLQRQQQQQAQAPAQHVAHMRRARLDQVMPMQRMPQQQQPMAMNTPGAGASMLLAGLGPNPAPSSPRPPQSPMSQQNSGRFSMEGGGGDGGGANDLPPGININNLSPHQRQQLILMQQQSRFGGGGGGGAQNPMLMNAQQQQQQQQHQQQQQQQQHSYVQEQQWMREQQQRMAQAQAQAQQAGSPTIPGSPMHGDGGFPALRSNASSSIPGIARSTRSPSDGAASPMTPRVPTRGSSLGQEDYQRLMQQQQAQQMQGQRAMSAGSPVYGNPQQQQQQMAGGGWQGSHGQHQGMQMGLGQQQQQGPSSSSSYGMSSPGSAGAHGGPYGGGGGGNAPSPSSSQSWTPSHGNYPFAPSPGAGAAGAHQSDHNMQMQQQLRHMSGTPGPQQQQQMQPQNASPAMEQPMSSDFDLFNWGGQ</sequence>
<name>A0A8H5GVX3_9AGAR</name>
<protein>
    <submittedName>
        <fullName evidence="2">Uncharacterized protein</fullName>
    </submittedName>
</protein>